<keyword evidence="2" id="KW-1185">Reference proteome</keyword>
<gene>
    <name evidence="1" type="ORF">H4R21_006498</name>
</gene>
<name>A0ACC1KJJ7_9FUNG</name>
<feature type="non-terminal residue" evidence="1">
    <location>
        <position position="216"/>
    </location>
</feature>
<dbReference type="EMBL" id="JANBUN010003502">
    <property type="protein sequence ID" value="KAJ2790501.1"/>
    <property type="molecule type" value="Genomic_DNA"/>
</dbReference>
<dbReference type="Proteomes" id="UP001140087">
    <property type="component" value="Unassembled WGS sequence"/>
</dbReference>
<sequence length="216" mass="23303">RAVFQRQRLRSVPAEQPVGAGRQHHGHGPPGSAQQRQRPVVRARALHAGSYVRRRVDAPRRAGPRAGRRRCESADRQRDDLVLPRLCCGRDVRAVQRRGGHVRRRVLVRHAGGQRSADAPARGGAAAGSGRGGRPAGHGHADRQVRQPGAAPAGVDRRRAGAGWRRHAQHWAQHPKVCVPKAPGEGRRRRPRGGGGGCRAAAVAVKAQRGCVLLVR</sequence>
<organism evidence="1 2">
    <name type="scientific">Coemansia helicoidea</name>
    <dbReference type="NCBI Taxonomy" id="1286919"/>
    <lineage>
        <taxon>Eukaryota</taxon>
        <taxon>Fungi</taxon>
        <taxon>Fungi incertae sedis</taxon>
        <taxon>Zoopagomycota</taxon>
        <taxon>Kickxellomycotina</taxon>
        <taxon>Kickxellomycetes</taxon>
        <taxon>Kickxellales</taxon>
        <taxon>Kickxellaceae</taxon>
        <taxon>Coemansia</taxon>
    </lineage>
</organism>
<protein>
    <submittedName>
        <fullName evidence="1">Uncharacterized protein</fullName>
    </submittedName>
</protein>
<proteinExistence type="predicted"/>
<accession>A0ACC1KJJ7</accession>
<evidence type="ECO:0000313" key="2">
    <source>
        <dbReference type="Proteomes" id="UP001140087"/>
    </source>
</evidence>
<comment type="caution">
    <text evidence="1">The sequence shown here is derived from an EMBL/GenBank/DDBJ whole genome shotgun (WGS) entry which is preliminary data.</text>
</comment>
<reference evidence="1" key="1">
    <citation type="submission" date="2022-07" db="EMBL/GenBank/DDBJ databases">
        <title>Phylogenomic reconstructions and comparative analyses of Kickxellomycotina fungi.</title>
        <authorList>
            <person name="Reynolds N.K."/>
            <person name="Stajich J.E."/>
            <person name="Barry K."/>
            <person name="Grigoriev I.V."/>
            <person name="Crous P."/>
            <person name="Smith M.E."/>
        </authorList>
    </citation>
    <scope>NUCLEOTIDE SEQUENCE</scope>
    <source>
        <strain evidence="1">BCRC 34780</strain>
    </source>
</reference>
<feature type="non-terminal residue" evidence="1">
    <location>
        <position position="1"/>
    </location>
</feature>
<evidence type="ECO:0000313" key="1">
    <source>
        <dbReference type="EMBL" id="KAJ2790501.1"/>
    </source>
</evidence>